<dbReference type="SUPFAM" id="SSF52172">
    <property type="entry name" value="CheY-like"/>
    <property type="match status" value="1"/>
</dbReference>
<keyword evidence="7" id="KW-1185">Reference proteome</keyword>
<evidence type="ECO:0000256" key="3">
    <source>
        <dbReference type="PROSITE-ProRule" id="PRU00169"/>
    </source>
</evidence>
<dbReference type="Pfam" id="PF00990">
    <property type="entry name" value="GGDEF"/>
    <property type="match status" value="1"/>
</dbReference>
<dbReference type="NCBIfam" id="TIGR00254">
    <property type="entry name" value="GGDEF"/>
    <property type="match status" value="1"/>
</dbReference>
<dbReference type="Gene3D" id="3.30.70.270">
    <property type="match status" value="1"/>
</dbReference>
<dbReference type="SMART" id="SM00267">
    <property type="entry name" value="GGDEF"/>
    <property type="match status" value="1"/>
</dbReference>
<feature type="domain" description="GGDEF" evidence="5">
    <location>
        <begin position="164"/>
        <end position="302"/>
    </location>
</feature>
<dbReference type="PROSITE" id="PS50110">
    <property type="entry name" value="RESPONSE_REGULATORY"/>
    <property type="match status" value="1"/>
</dbReference>
<dbReference type="Proteomes" id="UP001163726">
    <property type="component" value="Chromosome"/>
</dbReference>
<dbReference type="Pfam" id="PF00072">
    <property type="entry name" value="Response_reg"/>
    <property type="match status" value="1"/>
</dbReference>
<accession>A0ABY7AP82</accession>
<name>A0ABY7AP82_9ALTE</name>
<reference evidence="6" key="1">
    <citation type="submission" date="2022-10" db="EMBL/GenBank/DDBJ databases">
        <title>Catenovulum adriacola sp. nov. isolated in the Harbour of Susak.</title>
        <authorList>
            <person name="Schoch T."/>
            <person name="Reich S.J."/>
            <person name="Stoeferle S."/>
            <person name="Flaiz M."/>
            <person name="Kazda M."/>
            <person name="Riedel C.U."/>
            <person name="Duerre P."/>
        </authorList>
    </citation>
    <scope>NUCLEOTIDE SEQUENCE</scope>
    <source>
        <strain evidence="6">TS8</strain>
    </source>
</reference>
<dbReference type="RefSeq" id="WP_268075780.1">
    <property type="nucleotide sequence ID" value="NZ_CP109965.1"/>
</dbReference>
<sequence length="307" mass="33610">MNDELSVLIVDDDKSNRQVLKECISGMAQVLLAKNGAQAIEKSMSLLPDLIVLDIVMPDMDGFSVIETLRNRSQTQHIPIIFITGSDSEEVEMKGLKLGAVDVLSKPLHPGVVQARIYTQLQNVFQKRLLDALVHIDALTTIANRRQFDEVLEREWKNSLSLGTPLSLVILDVDYFKDYNDCYGHQAGDTVLKKIALSLKHGLEHTHGFIARIGGEEFAMILPNTPVEFAVEIVENAIKQVSDLQIAHQGSGCSSVITLSAGIHSMVAKNTSDNARAALELADRALFKAKESGRNQVVVADSVCLPA</sequence>
<feature type="modified residue" description="4-aspartylphosphate" evidence="3">
    <location>
        <position position="54"/>
    </location>
</feature>
<dbReference type="PANTHER" id="PTHR45138:SF9">
    <property type="entry name" value="DIGUANYLATE CYCLASE DGCM-RELATED"/>
    <property type="match status" value="1"/>
</dbReference>
<dbReference type="InterPro" id="IPR029787">
    <property type="entry name" value="Nucleotide_cyclase"/>
</dbReference>
<dbReference type="GO" id="GO:0052621">
    <property type="term" value="F:diguanylate cyclase activity"/>
    <property type="evidence" value="ECO:0007669"/>
    <property type="project" value="UniProtKB-EC"/>
</dbReference>
<dbReference type="CDD" id="cd01949">
    <property type="entry name" value="GGDEF"/>
    <property type="match status" value="1"/>
</dbReference>
<feature type="domain" description="Response regulatory" evidence="4">
    <location>
        <begin position="6"/>
        <end position="121"/>
    </location>
</feature>
<evidence type="ECO:0000259" key="5">
    <source>
        <dbReference type="PROSITE" id="PS50887"/>
    </source>
</evidence>
<keyword evidence="6" id="KW-0548">Nucleotidyltransferase</keyword>
<dbReference type="InterPro" id="IPR000160">
    <property type="entry name" value="GGDEF_dom"/>
</dbReference>
<dbReference type="PROSITE" id="PS50887">
    <property type="entry name" value="GGDEF"/>
    <property type="match status" value="1"/>
</dbReference>
<dbReference type="SMART" id="SM00448">
    <property type="entry name" value="REC"/>
    <property type="match status" value="1"/>
</dbReference>
<dbReference type="InterPro" id="IPR001789">
    <property type="entry name" value="Sig_transdc_resp-reg_receiver"/>
</dbReference>
<proteinExistence type="predicted"/>
<keyword evidence="6" id="KW-0808">Transferase</keyword>
<dbReference type="InterPro" id="IPR043128">
    <property type="entry name" value="Rev_trsase/Diguanyl_cyclase"/>
</dbReference>
<dbReference type="PANTHER" id="PTHR45138">
    <property type="entry name" value="REGULATORY COMPONENTS OF SENSORY TRANSDUCTION SYSTEM"/>
    <property type="match status" value="1"/>
</dbReference>
<protein>
    <recommendedName>
        <fullName evidence="1">diguanylate cyclase</fullName>
        <ecNumber evidence="1">2.7.7.65</ecNumber>
    </recommendedName>
</protein>
<organism evidence="6 7">
    <name type="scientific">Catenovulum adriaticum</name>
    <dbReference type="NCBI Taxonomy" id="2984846"/>
    <lineage>
        <taxon>Bacteria</taxon>
        <taxon>Pseudomonadati</taxon>
        <taxon>Pseudomonadota</taxon>
        <taxon>Gammaproteobacteria</taxon>
        <taxon>Alteromonadales</taxon>
        <taxon>Alteromonadaceae</taxon>
        <taxon>Catenovulum</taxon>
    </lineage>
</organism>
<dbReference type="SUPFAM" id="SSF55073">
    <property type="entry name" value="Nucleotide cyclase"/>
    <property type="match status" value="1"/>
</dbReference>
<evidence type="ECO:0000313" key="7">
    <source>
        <dbReference type="Proteomes" id="UP001163726"/>
    </source>
</evidence>
<comment type="catalytic activity">
    <reaction evidence="2">
        <text>2 GTP = 3',3'-c-di-GMP + 2 diphosphate</text>
        <dbReference type="Rhea" id="RHEA:24898"/>
        <dbReference type="ChEBI" id="CHEBI:33019"/>
        <dbReference type="ChEBI" id="CHEBI:37565"/>
        <dbReference type="ChEBI" id="CHEBI:58805"/>
        <dbReference type="EC" id="2.7.7.65"/>
    </reaction>
</comment>
<gene>
    <name evidence="6" type="ORF">OLW01_05770</name>
</gene>
<evidence type="ECO:0000256" key="2">
    <source>
        <dbReference type="ARBA" id="ARBA00034247"/>
    </source>
</evidence>
<dbReference type="EC" id="2.7.7.65" evidence="1"/>
<evidence type="ECO:0000256" key="1">
    <source>
        <dbReference type="ARBA" id="ARBA00012528"/>
    </source>
</evidence>
<dbReference type="Gene3D" id="3.40.50.2300">
    <property type="match status" value="1"/>
</dbReference>
<dbReference type="InterPro" id="IPR011006">
    <property type="entry name" value="CheY-like_superfamily"/>
</dbReference>
<keyword evidence="3" id="KW-0597">Phosphoprotein</keyword>
<dbReference type="EMBL" id="CP109965">
    <property type="protein sequence ID" value="WAJ71304.1"/>
    <property type="molecule type" value="Genomic_DNA"/>
</dbReference>
<evidence type="ECO:0000259" key="4">
    <source>
        <dbReference type="PROSITE" id="PS50110"/>
    </source>
</evidence>
<dbReference type="InterPro" id="IPR050469">
    <property type="entry name" value="Diguanylate_Cyclase"/>
</dbReference>
<evidence type="ECO:0000313" key="6">
    <source>
        <dbReference type="EMBL" id="WAJ71304.1"/>
    </source>
</evidence>